<sequence length="211" mass="24088">MKCYTAAMEKVRLTREQSRLQTRQRLLDAGQRLFVAKGYTASSVEDIAEEAGYTRGAFYSNFDDKYQMLMELLRRDHEAHTSEMQAIFDGEATREDLESRIVAFYSQLYREDDCFLLWVEAKLLAARDPQFRGAFLAFTREKRAGVAEYARQFMQRTGAPLGMTPEELALGLVALCEGVMFSHTFDPQEVTGELTEAVLGGFFRRVVFGRA</sequence>
<dbReference type="Pfam" id="PF13977">
    <property type="entry name" value="TetR_C_6"/>
    <property type="match status" value="1"/>
</dbReference>
<evidence type="ECO:0000256" key="1">
    <source>
        <dbReference type="ARBA" id="ARBA00022491"/>
    </source>
</evidence>
<keyword evidence="2" id="KW-0805">Transcription regulation</keyword>
<dbReference type="InterPro" id="IPR036271">
    <property type="entry name" value="Tet_transcr_reg_TetR-rel_C_sf"/>
</dbReference>
<dbReference type="SUPFAM" id="SSF46689">
    <property type="entry name" value="Homeodomain-like"/>
    <property type="match status" value="1"/>
</dbReference>
<dbReference type="Proteomes" id="UP000077037">
    <property type="component" value="Unassembled WGS sequence"/>
</dbReference>
<evidence type="ECO:0000259" key="6">
    <source>
        <dbReference type="PROSITE" id="PS50977"/>
    </source>
</evidence>
<evidence type="ECO:0000256" key="3">
    <source>
        <dbReference type="ARBA" id="ARBA00023125"/>
    </source>
</evidence>
<evidence type="ECO:0000256" key="5">
    <source>
        <dbReference type="PROSITE-ProRule" id="PRU00335"/>
    </source>
</evidence>
<dbReference type="PROSITE" id="PS50977">
    <property type="entry name" value="HTH_TETR_2"/>
    <property type="match status" value="1"/>
</dbReference>
<dbReference type="InterPro" id="IPR039538">
    <property type="entry name" value="BetI_C"/>
</dbReference>
<dbReference type="PRINTS" id="PR00455">
    <property type="entry name" value="HTHTETR"/>
</dbReference>
<organism evidence="7 8">
    <name type="scientific">Bordetella ansorpii</name>
    <dbReference type="NCBI Taxonomy" id="288768"/>
    <lineage>
        <taxon>Bacteria</taxon>
        <taxon>Pseudomonadati</taxon>
        <taxon>Pseudomonadota</taxon>
        <taxon>Betaproteobacteria</taxon>
        <taxon>Burkholderiales</taxon>
        <taxon>Alcaligenaceae</taxon>
        <taxon>Bordetella</taxon>
    </lineage>
</organism>
<keyword evidence="3 5" id="KW-0238">DNA-binding</keyword>
<dbReference type="AlphaFoldDB" id="A0A157NFM2"/>
<evidence type="ECO:0000313" key="8">
    <source>
        <dbReference type="Proteomes" id="UP000077037"/>
    </source>
</evidence>
<evidence type="ECO:0000313" key="7">
    <source>
        <dbReference type="EMBL" id="SAI20073.1"/>
    </source>
</evidence>
<keyword evidence="1" id="KW-0678">Repressor</keyword>
<dbReference type="PANTHER" id="PTHR47506">
    <property type="entry name" value="TRANSCRIPTIONAL REGULATORY PROTEIN"/>
    <property type="match status" value="1"/>
</dbReference>
<dbReference type="Gene3D" id="1.10.357.10">
    <property type="entry name" value="Tetracycline Repressor, domain 2"/>
    <property type="match status" value="1"/>
</dbReference>
<dbReference type="EMBL" id="FKBS01000014">
    <property type="protein sequence ID" value="SAI20073.1"/>
    <property type="molecule type" value="Genomic_DNA"/>
</dbReference>
<proteinExistence type="predicted"/>
<gene>
    <name evidence="7" type="primary">ttgR</name>
    <name evidence="7" type="ORF">SAMEA1982600_01629</name>
</gene>
<dbReference type="GO" id="GO:0003677">
    <property type="term" value="F:DNA binding"/>
    <property type="evidence" value="ECO:0007669"/>
    <property type="project" value="UniProtKB-UniRule"/>
</dbReference>
<dbReference type="InterPro" id="IPR009057">
    <property type="entry name" value="Homeodomain-like_sf"/>
</dbReference>
<protein>
    <submittedName>
        <fullName evidence="7">HTH-type transcriptional regulator AcrR family</fullName>
    </submittedName>
</protein>
<dbReference type="Pfam" id="PF00440">
    <property type="entry name" value="TetR_N"/>
    <property type="match status" value="1"/>
</dbReference>
<name>A0A157NFM2_9BORD</name>
<dbReference type="PANTHER" id="PTHR47506:SF1">
    <property type="entry name" value="HTH-TYPE TRANSCRIPTIONAL REGULATOR YJDC"/>
    <property type="match status" value="1"/>
</dbReference>
<reference evidence="7 8" key="1">
    <citation type="submission" date="2016-03" db="EMBL/GenBank/DDBJ databases">
        <authorList>
            <consortium name="Pathogen Informatics"/>
        </authorList>
    </citation>
    <scope>NUCLEOTIDE SEQUENCE [LARGE SCALE GENOMIC DNA]</scope>
    <source>
        <strain evidence="7 8">NCTC13364</strain>
    </source>
</reference>
<dbReference type="SUPFAM" id="SSF48498">
    <property type="entry name" value="Tetracyclin repressor-like, C-terminal domain"/>
    <property type="match status" value="1"/>
</dbReference>
<dbReference type="InterPro" id="IPR001647">
    <property type="entry name" value="HTH_TetR"/>
</dbReference>
<feature type="domain" description="HTH tetR-type" evidence="6">
    <location>
        <begin position="20"/>
        <end position="80"/>
    </location>
</feature>
<feature type="DNA-binding region" description="H-T-H motif" evidence="5">
    <location>
        <begin position="43"/>
        <end position="62"/>
    </location>
</feature>
<evidence type="ECO:0000256" key="4">
    <source>
        <dbReference type="ARBA" id="ARBA00023163"/>
    </source>
</evidence>
<keyword evidence="4" id="KW-0804">Transcription</keyword>
<evidence type="ECO:0000256" key="2">
    <source>
        <dbReference type="ARBA" id="ARBA00023015"/>
    </source>
</evidence>
<accession>A0A157NFM2</accession>